<keyword evidence="16" id="KW-0829">Tyrosine-protein kinase</keyword>
<dbReference type="Gene3D" id="1.10.510.10">
    <property type="entry name" value="Transferase(Phosphotransferase) domain 1"/>
    <property type="match status" value="1"/>
</dbReference>
<keyword evidence="9" id="KW-0732">Signal</keyword>
<dbReference type="PROSITE" id="PS50038">
    <property type="entry name" value="FZ"/>
    <property type="match status" value="1"/>
</dbReference>
<dbReference type="InterPro" id="IPR001245">
    <property type="entry name" value="Ser-Thr/Tyr_kinase_cat_dom"/>
</dbReference>
<dbReference type="SMART" id="SM00408">
    <property type="entry name" value="IGc2"/>
    <property type="match status" value="2"/>
</dbReference>
<dbReference type="InterPro" id="IPR008266">
    <property type="entry name" value="Tyr_kinase_AS"/>
</dbReference>
<keyword evidence="15 29" id="KW-0472">Membrane</keyword>
<feature type="transmembrane region" description="Helical" evidence="29">
    <location>
        <begin position="441"/>
        <end position="461"/>
    </location>
</feature>
<comment type="subcellular location">
    <subcellularLocation>
        <location evidence="1">Cell membrane</location>
        <topology evidence="1">Single-pass type I membrane protein</topology>
    </subcellularLocation>
    <subcellularLocation>
        <location evidence="21">Synapse</location>
    </subcellularLocation>
</comment>
<gene>
    <name evidence="34" type="ORF">NP493_15g02001</name>
</gene>
<dbReference type="Gene3D" id="2.40.20.10">
    <property type="entry name" value="Plasminogen Kringle 4"/>
    <property type="match status" value="1"/>
</dbReference>
<evidence type="ECO:0000256" key="13">
    <source>
        <dbReference type="ARBA" id="ARBA00022989"/>
    </source>
</evidence>
<feature type="domain" description="Kringle" evidence="32">
    <location>
        <begin position="335"/>
        <end position="414"/>
    </location>
</feature>
<keyword evidence="35" id="KW-1185">Reference proteome</keyword>
<feature type="domain" description="Ig-like" evidence="33">
    <location>
        <begin position="95"/>
        <end position="182"/>
    </location>
</feature>
<evidence type="ECO:0000256" key="15">
    <source>
        <dbReference type="ARBA" id="ARBA00023136"/>
    </source>
</evidence>
<dbReference type="GO" id="GO:0004714">
    <property type="term" value="F:transmembrane receptor protein tyrosine kinase activity"/>
    <property type="evidence" value="ECO:0007669"/>
    <property type="project" value="UniProtKB-EC"/>
</dbReference>
<evidence type="ECO:0000256" key="9">
    <source>
        <dbReference type="ARBA" id="ARBA00022729"/>
    </source>
</evidence>
<evidence type="ECO:0000256" key="19">
    <source>
        <dbReference type="ARBA" id="ARBA00023180"/>
    </source>
</evidence>
<dbReference type="PROSITE" id="PS00109">
    <property type="entry name" value="PROTEIN_KINASE_TYR"/>
    <property type="match status" value="1"/>
</dbReference>
<dbReference type="InterPro" id="IPR013783">
    <property type="entry name" value="Ig-like_fold"/>
</dbReference>
<keyword evidence="3" id="KW-0217">Developmental protein</keyword>
<dbReference type="SUPFAM" id="SSF57440">
    <property type="entry name" value="Kringle-like"/>
    <property type="match status" value="1"/>
</dbReference>
<evidence type="ECO:0000256" key="26">
    <source>
        <dbReference type="PROSITE-ProRule" id="PRU00090"/>
    </source>
</evidence>
<dbReference type="PROSITE" id="PS50835">
    <property type="entry name" value="IG_LIKE"/>
    <property type="match status" value="2"/>
</dbReference>
<dbReference type="InterPro" id="IPR007110">
    <property type="entry name" value="Ig-like_dom"/>
</dbReference>
<evidence type="ECO:0000256" key="25">
    <source>
        <dbReference type="PIRSR" id="PIRSR000615-3"/>
    </source>
</evidence>
<evidence type="ECO:0000256" key="8">
    <source>
        <dbReference type="ARBA" id="ARBA00022692"/>
    </source>
</evidence>
<keyword evidence="8 29" id="KW-0812">Transmembrane</keyword>
<feature type="disulfide bond" evidence="26">
    <location>
        <begin position="202"/>
        <end position="248"/>
    </location>
</feature>
<dbReference type="InterPro" id="IPR013098">
    <property type="entry name" value="Ig_I-set"/>
</dbReference>
<dbReference type="PROSITE" id="PS00107">
    <property type="entry name" value="PROTEIN_KINASE_ATP"/>
    <property type="match status" value="1"/>
</dbReference>
<dbReference type="InterPro" id="IPR036790">
    <property type="entry name" value="Frizzled_dom_sf"/>
</dbReference>
<dbReference type="SMART" id="SM00130">
    <property type="entry name" value="KR"/>
    <property type="match status" value="1"/>
</dbReference>
<evidence type="ECO:0000256" key="11">
    <source>
        <dbReference type="ARBA" id="ARBA00022777"/>
    </source>
</evidence>
<dbReference type="InterPro" id="IPR017441">
    <property type="entry name" value="Protein_kinase_ATP_BS"/>
</dbReference>
<comment type="caution">
    <text evidence="34">The sequence shown here is derived from an EMBL/GenBank/DDBJ whole genome shotgun (WGS) entry which is preliminary data.</text>
</comment>
<feature type="binding site" evidence="25">
    <location>
        <position position="682"/>
    </location>
    <ligand>
        <name>Mg(2+)</name>
        <dbReference type="ChEBI" id="CHEBI:18420"/>
    </ligand>
</feature>
<dbReference type="InterPro" id="IPR038178">
    <property type="entry name" value="Kringle_sf"/>
</dbReference>
<evidence type="ECO:0000256" key="29">
    <source>
        <dbReference type="SAM" id="Phobius"/>
    </source>
</evidence>
<dbReference type="Pfam" id="PF01392">
    <property type="entry name" value="Fz"/>
    <property type="match status" value="1"/>
</dbReference>
<evidence type="ECO:0000256" key="10">
    <source>
        <dbReference type="ARBA" id="ARBA00022741"/>
    </source>
</evidence>
<dbReference type="PIRSF" id="PIRSF000615">
    <property type="entry name" value="TyrPK_CSF1-R"/>
    <property type="match status" value="1"/>
</dbReference>
<evidence type="ECO:0000256" key="17">
    <source>
        <dbReference type="ARBA" id="ARBA00023157"/>
    </source>
</evidence>
<keyword evidence="18" id="KW-0675">Receptor</keyword>
<reference evidence="34" key="1">
    <citation type="journal article" date="2023" name="Mol. Biol. Evol.">
        <title>Third-Generation Sequencing Reveals the Adaptive Role of the Epigenome in Three Deep-Sea Polychaetes.</title>
        <authorList>
            <person name="Perez M."/>
            <person name="Aroh O."/>
            <person name="Sun Y."/>
            <person name="Lan Y."/>
            <person name="Juniper S.K."/>
            <person name="Young C.R."/>
            <person name="Angers B."/>
            <person name="Qian P.Y."/>
        </authorList>
    </citation>
    <scope>NUCLEOTIDE SEQUENCE</scope>
    <source>
        <strain evidence="34">R07B-5</strain>
    </source>
</reference>
<dbReference type="InterPro" id="IPR013806">
    <property type="entry name" value="Kringle-like"/>
</dbReference>
<dbReference type="InterPro" id="IPR011009">
    <property type="entry name" value="Kinase-like_dom_sf"/>
</dbReference>
<dbReference type="SMART" id="SM00409">
    <property type="entry name" value="IG"/>
    <property type="match status" value="2"/>
</dbReference>
<keyword evidence="14" id="KW-0770">Synapse</keyword>
<keyword evidence="13 29" id="KW-1133">Transmembrane helix</keyword>
<dbReference type="SUPFAM" id="SSF48726">
    <property type="entry name" value="Immunoglobulin"/>
    <property type="match status" value="2"/>
</dbReference>
<feature type="active site" description="Proton acceptor" evidence="23">
    <location>
        <position position="664"/>
    </location>
</feature>
<evidence type="ECO:0000259" key="32">
    <source>
        <dbReference type="PROSITE" id="PS50070"/>
    </source>
</evidence>
<feature type="binding site" evidence="25">
    <location>
        <position position="669"/>
    </location>
    <ligand>
        <name>Mg(2+)</name>
        <dbReference type="ChEBI" id="CHEBI:18420"/>
    </ligand>
</feature>
<evidence type="ECO:0000256" key="6">
    <source>
        <dbReference type="ARBA" id="ARBA00022572"/>
    </source>
</evidence>
<comment type="caution">
    <text evidence="27">Lacks conserved residue(s) required for the propagation of feature annotation.</text>
</comment>
<evidence type="ECO:0000259" key="33">
    <source>
        <dbReference type="PROSITE" id="PS50835"/>
    </source>
</evidence>
<dbReference type="InterPro" id="IPR003599">
    <property type="entry name" value="Ig_sub"/>
</dbReference>
<dbReference type="Gene3D" id="1.10.2000.10">
    <property type="entry name" value="Frizzled cysteine-rich domain"/>
    <property type="match status" value="1"/>
</dbReference>
<dbReference type="InterPro" id="IPR003598">
    <property type="entry name" value="Ig_sub2"/>
</dbReference>
<evidence type="ECO:0000256" key="3">
    <source>
        <dbReference type="ARBA" id="ARBA00022473"/>
    </source>
</evidence>
<dbReference type="PRINTS" id="PR00018">
    <property type="entry name" value="KRINGLE"/>
</dbReference>
<dbReference type="PRINTS" id="PR00109">
    <property type="entry name" value="TYRKINASE"/>
</dbReference>
<evidence type="ECO:0000256" key="21">
    <source>
        <dbReference type="ARBA" id="ARBA00034103"/>
    </source>
</evidence>
<dbReference type="CDD" id="cd00108">
    <property type="entry name" value="KR"/>
    <property type="match status" value="1"/>
</dbReference>
<evidence type="ECO:0000256" key="1">
    <source>
        <dbReference type="ARBA" id="ARBA00004251"/>
    </source>
</evidence>
<organism evidence="34 35">
    <name type="scientific">Ridgeia piscesae</name>
    <name type="common">Tubeworm</name>
    <dbReference type="NCBI Taxonomy" id="27915"/>
    <lineage>
        <taxon>Eukaryota</taxon>
        <taxon>Metazoa</taxon>
        <taxon>Spiralia</taxon>
        <taxon>Lophotrochozoa</taxon>
        <taxon>Annelida</taxon>
        <taxon>Polychaeta</taxon>
        <taxon>Sedentaria</taxon>
        <taxon>Canalipalpata</taxon>
        <taxon>Sabellida</taxon>
        <taxon>Siboglinidae</taxon>
        <taxon>Ridgeia</taxon>
    </lineage>
</organism>
<evidence type="ECO:0000313" key="35">
    <source>
        <dbReference type="Proteomes" id="UP001209878"/>
    </source>
</evidence>
<dbReference type="EMBL" id="JAODUO010000014">
    <property type="protein sequence ID" value="KAK2193324.1"/>
    <property type="molecule type" value="Genomic_DNA"/>
</dbReference>
<name>A0AAD9PEN8_RIDPI</name>
<keyword evidence="6 27" id="KW-0420">Kringle</keyword>
<evidence type="ECO:0000256" key="27">
    <source>
        <dbReference type="PROSITE-ProRule" id="PRU00121"/>
    </source>
</evidence>
<dbReference type="GO" id="GO:0043235">
    <property type="term" value="C:receptor complex"/>
    <property type="evidence" value="ECO:0007669"/>
    <property type="project" value="TreeGrafter"/>
</dbReference>
<evidence type="ECO:0000256" key="4">
    <source>
        <dbReference type="ARBA" id="ARBA00022475"/>
    </source>
</evidence>
<evidence type="ECO:0000256" key="22">
    <source>
        <dbReference type="ARBA" id="ARBA00051243"/>
    </source>
</evidence>
<dbReference type="FunFam" id="1.10.510.10:FF:000554">
    <property type="entry name" value="Predicted protein"/>
    <property type="match status" value="1"/>
</dbReference>
<dbReference type="GO" id="GO:0017147">
    <property type="term" value="F:Wnt-protein binding"/>
    <property type="evidence" value="ECO:0007669"/>
    <property type="project" value="TreeGrafter"/>
</dbReference>
<dbReference type="GO" id="GO:0046872">
    <property type="term" value="F:metal ion binding"/>
    <property type="evidence" value="ECO:0007669"/>
    <property type="project" value="UniProtKB-KW"/>
</dbReference>
<feature type="binding site" evidence="24">
    <location>
        <position position="668"/>
    </location>
    <ligand>
        <name>ATP</name>
        <dbReference type="ChEBI" id="CHEBI:30616"/>
    </ligand>
</feature>
<feature type="domain" description="Protein kinase" evidence="30">
    <location>
        <begin position="519"/>
        <end position="798"/>
    </location>
</feature>
<dbReference type="PANTHER" id="PTHR24416">
    <property type="entry name" value="TYROSINE-PROTEIN KINASE RECEPTOR"/>
    <property type="match status" value="1"/>
</dbReference>
<evidence type="ECO:0000256" key="18">
    <source>
        <dbReference type="ARBA" id="ARBA00023170"/>
    </source>
</evidence>
<keyword evidence="17 26" id="KW-1015">Disulfide bond</keyword>
<evidence type="ECO:0000256" key="24">
    <source>
        <dbReference type="PIRSR" id="PIRSR000615-2"/>
    </source>
</evidence>
<dbReference type="AlphaFoldDB" id="A0AAD9PEN8"/>
<dbReference type="Gene3D" id="3.30.200.20">
    <property type="entry name" value="Phosphorylase Kinase, domain 1"/>
    <property type="match status" value="1"/>
</dbReference>
<keyword evidence="19" id="KW-0325">Glycoprotein</keyword>
<keyword evidence="10 24" id="KW-0547">Nucleotide-binding</keyword>
<evidence type="ECO:0000256" key="14">
    <source>
        <dbReference type="ARBA" id="ARBA00023018"/>
    </source>
</evidence>
<dbReference type="SMART" id="SM00219">
    <property type="entry name" value="TyrKc"/>
    <property type="match status" value="1"/>
</dbReference>
<evidence type="ECO:0000256" key="23">
    <source>
        <dbReference type="PIRSR" id="PIRSR000615-1"/>
    </source>
</evidence>
<feature type="domain" description="FZ" evidence="31">
    <location>
        <begin position="189"/>
        <end position="322"/>
    </location>
</feature>
<dbReference type="GO" id="GO:0007169">
    <property type="term" value="P:cell surface receptor protein tyrosine kinase signaling pathway"/>
    <property type="evidence" value="ECO:0007669"/>
    <property type="project" value="TreeGrafter"/>
</dbReference>
<dbReference type="InterPro" id="IPR036179">
    <property type="entry name" value="Ig-like_dom_sf"/>
</dbReference>
<evidence type="ECO:0000259" key="30">
    <source>
        <dbReference type="PROSITE" id="PS50011"/>
    </source>
</evidence>
<sequence length="812" mass="92683">MAEPHLVAVPESATRLVYEHHTFQCNATGALPLRVTWWHNGQKLRRRGNRHRVLSSGGLRLRRLRPNDRGQYVCEVRNQFGQVESPPAELVVQAPAEIVHGLSDLTVAVGTLVQLKCEAVGYPTPSVSWRRNGIQVIDEETEKLYSKTILRINVTEPVTYDCTARNHHIGGATEVQEFAHISIYHDKRTPRVRCGVYNGTVCRPYIGGHVVFHNDSTADNEVIVMALMEELIATVSPFCCIPAKKALCHYAFPDCDATLTPPRPLPLCREDCRAVRDLFCHREWTELLTNKAKGVFLISRGHFRLPNCPALPRRADTICSSADLFDLRPDLVTTSCYRDDGRYYQGKVNRTEEGLLCQAWASQTPHHHSRHPSIYPTLLHAANHCRNPGGEHQRPWCFTSNARYRWRYCSVLKCADNTTVAMKAPSGGRGIFDELLTLQSLVMFGAVSIVVLVLITLIAVVSRRLYLQYQHLHYTPTPTDDLDIDIDKLPSNICYHQRKSVPGDINPKLEKLEFARNDIVFMRDIGRGAYGRVFQAKVPRPHHSKESHLVAVKMLREDATEEMQQDFEHEVSLMAEFNHANIMALLGVCMLAKPMCLLYDYMSRADLHGFLRSCSPEHYIVRHRSTELLTNDLPKLDTYEQLQIGRQIAAAMVYLSDKGYVHRDLATRNCLVDGDLTVKISDFGLTRSVHSGAFYHGSEHDAIAVRWMPLEAILYNKFSSESDVWSFGVVLWEIFSFALHPYYGLSHEEVMRYITEGRVLSCPDNTSQEVYDIMRLCWRRKPQNRPPFSLLLRSLRSLEDDISKQRKRNERT</sequence>
<keyword evidence="25" id="KW-0479">Metal-binding</keyword>
<keyword evidence="12 24" id="KW-0067">ATP-binding</keyword>
<dbReference type="GO" id="GO:0005886">
    <property type="term" value="C:plasma membrane"/>
    <property type="evidence" value="ECO:0007669"/>
    <property type="project" value="UniProtKB-SubCell"/>
</dbReference>
<dbReference type="Pfam" id="PF07714">
    <property type="entry name" value="PK_Tyr_Ser-Thr"/>
    <property type="match status" value="1"/>
</dbReference>
<evidence type="ECO:0000256" key="2">
    <source>
        <dbReference type="ARBA" id="ARBA00011902"/>
    </source>
</evidence>
<dbReference type="PROSITE" id="PS50070">
    <property type="entry name" value="KRINGLE_2"/>
    <property type="match status" value="1"/>
</dbReference>
<evidence type="ECO:0000256" key="16">
    <source>
        <dbReference type="ARBA" id="ARBA00023137"/>
    </source>
</evidence>
<dbReference type="EC" id="2.7.10.1" evidence="2"/>
<dbReference type="GO" id="GO:0045202">
    <property type="term" value="C:synapse"/>
    <property type="evidence" value="ECO:0007669"/>
    <property type="project" value="UniProtKB-SubCell"/>
</dbReference>
<dbReference type="GO" id="GO:0005524">
    <property type="term" value="F:ATP binding"/>
    <property type="evidence" value="ECO:0007669"/>
    <property type="project" value="UniProtKB-UniRule"/>
</dbReference>
<dbReference type="PROSITE" id="PS50011">
    <property type="entry name" value="PROTEIN_KINASE_DOM"/>
    <property type="match status" value="1"/>
</dbReference>
<feature type="disulfide bond" evidence="26">
    <location>
        <begin position="194"/>
        <end position="255"/>
    </location>
</feature>
<dbReference type="SUPFAM" id="SSF56112">
    <property type="entry name" value="Protein kinase-like (PK-like)"/>
    <property type="match status" value="1"/>
</dbReference>
<dbReference type="InterPro" id="IPR000001">
    <property type="entry name" value="Kringle"/>
</dbReference>
<evidence type="ECO:0000256" key="20">
    <source>
        <dbReference type="ARBA" id="ARBA00023319"/>
    </source>
</evidence>
<keyword evidence="20" id="KW-0393">Immunoglobulin domain</keyword>
<dbReference type="Pfam" id="PF07679">
    <property type="entry name" value="I-set"/>
    <property type="match status" value="1"/>
</dbReference>
<dbReference type="Pfam" id="PF00051">
    <property type="entry name" value="Kringle"/>
    <property type="match status" value="1"/>
</dbReference>
<protein>
    <recommendedName>
        <fullName evidence="2">receptor protein-tyrosine kinase</fullName>
        <ecNumber evidence="2">2.7.10.1</ecNumber>
    </recommendedName>
</protein>
<feature type="binding site" evidence="28">
    <location>
        <position position="553"/>
    </location>
    <ligand>
        <name>ATP</name>
        <dbReference type="ChEBI" id="CHEBI:30616"/>
    </ligand>
</feature>
<dbReference type="CDD" id="cd00096">
    <property type="entry name" value="Ig"/>
    <property type="match status" value="1"/>
</dbReference>
<comment type="catalytic activity">
    <reaction evidence="22">
        <text>L-tyrosyl-[protein] + ATP = O-phospho-L-tyrosyl-[protein] + ADP + H(+)</text>
        <dbReference type="Rhea" id="RHEA:10596"/>
        <dbReference type="Rhea" id="RHEA-COMP:10136"/>
        <dbReference type="Rhea" id="RHEA-COMP:20101"/>
        <dbReference type="ChEBI" id="CHEBI:15378"/>
        <dbReference type="ChEBI" id="CHEBI:30616"/>
        <dbReference type="ChEBI" id="CHEBI:46858"/>
        <dbReference type="ChEBI" id="CHEBI:61978"/>
        <dbReference type="ChEBI" id="CHEBI:456216"/>
        <dbReference type="EC" id="2.7.10.1"/>
    </reaction>
</comment>
<keyword evidence="7" id="KW-0808">Transferase</keyword>
<proteinExistence type="predicted"/>
<keyword evidence="11" id="KW-0418">Kinase</keyword>
<evidence type="ECO:0000259" key="31">
    <source>
        <dbReference type="PROSITE" id="PS50038"/>
    </source>
</evidence>
<dbReference type="InterPro" id="IPR020635">
    <property type="entry name" value="Tyr_kinase_cat_dom"/>
</dbReference>
<dbReference type="InterPro" id="IPR000719">
    <property type="entry name" value="Prot_kinase_dom"/>
</dbReference>
<keyword evidence="5" id="KW-0597">Phosphoprotein</keyword>
<evidence type="ECO:0000313" key="34">
    <source>
        <dbReference type="EMBL" id="KAK2193324.1"/>
    </source>
</evidence>
<dbReference type="Pfam" id="PF13895">
    <property type="entry name" value="Ig_2"/>
    <property type="match status" value="1"/>
</dbReference>
<evidence type="ECO:0000256" key="28">
    <source>
        <dbReference type="PROSITE-ProRule" id="PRU10141"/>
    </source>
</evidence>
<accession>A0AAD9PEN8</accession>
<keyword evidence="25" id="KW-0460">Magnesium</keyword>
<dbReference type="Gene3D" id="2.60.40.10">
    <property type="entry name" value="Immunoglobulins"/>
    <property type="match status" value="2"/>
</dbReference>
<dbReference type="Proteomes" id="UP001209878">
    <property type="component" value="Unassembled WGS sequence"/>
</dbReference>
<evidence type="ECO:0000256" key="7">
    <source>
        <dbReference type="ARBA" id="ARBA00022679"/>
    </source>
</evidence>
<dbReference type="InterPro" id="IPR020067">
    <property type="entry name" value="Frizzled_dom"/>
</dbReference>
<dbReference type="PANTHER" id="PTHR24416:SF317">
    <property type="entry name" value="MUSCLE, SKELETAL RECEPTOR TYROSINE-PROTEIN KINASE"/>
    <property type="match status" value="1"/>
</dbReference>
<evidence type="ECO:0000256" key="5">
    <source>
        <dbReference type="ARBA" id="ARBA00022553"/>
    </source>
</evidence>
<evidence type="ECO:0000256" key="12">
    <source>
        <dbReference type="ARBA" id="ARBA00022840"/>
    </source>
</evidence>
<dbReference type="InterPro" id="IPR050122">
    <property type="entry name" value="RTK"/>
</dbReference>
<keyword evidence="4" id="KW-1003">Cell membrane</keyword>
<feature type="domain" description="Ig-like" evidence="33">
    <location>
        <begin position="4"/>
        <end position="91"/>
    </location>
</feature>